<protein>
    <submittedName>
        <fullName evidence="1">Uncharacterized protein</fullName>
    </submittedName>
</protein>
<organism evidence="1 2">
    <name type="scientific">Peronosclerospora sorghi</name>
    <dbReference type="NCBI Taxonomy" id="230839"/>
    <lineage>
        <taxon>Eukaryota</taxon>
        <taxon>Sar</taxon>
        <taxon>Stramenopiles</taxon>
        <taxon>Oomycota</taxon>
        <taxon>Peronosporomycetes</taxon>
        <taxon>Peronosporales</taxon>
        <taxon>Peronosporaceae</taxon>
        <taxon>Peronosclerospora</taxon>
    </lineage>
</organism>
<dbReference type="EMBL" id="CM047587">
    <property type="protein sequence ID" value="KAI9907477.1"/>
    <property type="molecule type" value="Genomic_DNA"/>
</dbReference>
<evidence type="ECO:0000313" key="2">
    <source>
        <dbReference type="Proteomes" id="UP001163321"/>
    </source>
</evidence>
<reference evidence="1 2" key="1">
    <citation type="journal article" date="2022" name="bioRxiv">
        <title>The genome of the oomycete Peronosclerospora sorghi, a cosmopolitan pathogen of maize and sorghum, is inflated with dispersed pseudogenes.</title>
        <authorList>
            <person name="Fletcher K."/>
            <person name="Martin F."/>
            <person name="Isakeit T."/>
            <person name="Cavanaugh K."/>
            <person name="Magill C."/>
            <person name="Michelmore R."/>
        </authorList>
    </citation>
    <scope>NUCLEOTIDE SEQUENCE [LARGE SCALE GENOMIC DNA]</scope>
    <source>
        <strain evidence="1">P6</strain>
    </source>
</reference>
<keyword evidence="2" id="KW-1185">Reference proteome</keyword>
<name>A0ACC0VLX9_9STRA</name>
<dbReference type="Proteomes" id="UP001163321">
    <property type="component" value="Chromosome 8"/>
</dbReference>
<proteinExistence type="predicted"/>
<sequence>MKLHALLLFIAATLRASISFGLPSRESNGVDFFVQNNLRANLTDENEGEDRMPYLDINQAMIEQTLSSIPEFPLVSVKDFGNRVIERMNVAKSGYNVNNEEFIRTALFSSDYLGSLTSQVYFPNEEHVNIAAYLVLLESTGGSIKETAKKIHVAMAFVKKRPVAERIEEGQFRTWSTILKTVNDAAEQIFDYSLNMKWKVKILDRYKSFLDRTQSNPSPGD</sequence>
<gene>
    <name evidence="1" type="ORF">PsorP6_016489</name>
</gene>
<accession>A0ACC0VLX9</accession>
<evidence type="ECO:0000313" key="1">
    <source>
        <dbReference type="EMBL" id="KAI9907477.1"/>
    </source>
</evidence>
<comment type="caution">
    <text evidence="1">The sequence shown here is derived from an EMBL/GenBank/DDBJ whole genome shotgun (WGS) entry which is preliminary data.</text>
</comment>